<organism evidence="3 4">
    <name type="scientific">Novosphingobium sediminicola</name>
    <dbReference type="NCBI Taxonomy" id="563162"/>
    <lineage>
        <taxon>Bacteria</taxon>
        <taxon>Pseudomonadati</taxon>
        <taxon>Pseudomonadota</taxon>
        <taxon>Alphaproteobacteria</taxon>
        <taxon>Sphingomonadales</taxon>
        <taxon>Sphingomonadaceae</taxon>
        <taxon>Novosphingobium</taxon>
    </lineage>
</organism>
<dbReference type="PROSITE" id="PS51318">
    <property type="entry name" value="TAT"/>
    <property type="match status" value="1"/>
</dbReference>
<name>A0A7W6CLK6_9SPHN</name>
<dbReference type="AlphaFoldDB" id="A0A7W6CLK6"/>
<keyword evidence="4" id="KW-1185">Reference proteome</keyword>
<evidence type="ECO:0000313" key="4">
    <source>
        <dbReference type="Proteomes" id="UP000548867"/>
    </source>
</evidence>
<comment type="caution">
    <text evidence="3">The sequence shown here is derived from an EMBL/GenBank/DDBJ whole genome shotgun (WGS) entry which is preliminary data.</text>
</comment>
<keyword evidence="3" id="KW-0413">Isomerase</keyword>
<dbReference type="InterPro" id="IPR050312">
    <property type="entry name" value="IolE/XylAMocC-like"/>
</dbReference>
<evidence type="ECO:0000313" key="3">
    <source>
        <dbReference type="EMBL" id="MBB3953707.1"/>
    </source>
</evidence>
<dbReference type="Pfam" id="PF01261">
    <property type="entry name" value="AP_endonuc_2"/>
    <property type="match status" value="1"/>
</dbReference>
<dbReference type="EMBL" id="JACIDX010000002">
    <property type="protein sequence ID" value="MBB3953707.1"/>
    <property type="molecule type" value="Genomic_DNA"/>
</dbReference>
<proteinExistence type="predicted"/>
<dbReference type="Gene3D" id="3.20.20.150">
    <property type="entry name" value="Divalent-metal-dependent TIM barrel enzymes"/>
    <property type="match status" value="1"/>
</dbReference>
<dbReference type="InterPro" id="IPR006311">
    <property type="entry name" value="TAT_signal"/>
</dbReference>
<reference evidence="3 4" key="1">
    <citation type="submission" date="2020-08" db="EMBL/GenBank/DDBJ databases">
        <title>Genomic Encyclopedia of Type Strains, Phase IV (KMG-IV): sequencing the most valuable type-strain genomes for metagenomic binning, comparative biology and taxonomic classification.</title>
        <authorList>
            <person name="Goeker M."/>
        </authorList>
    </citation>
    <scope>NUCLEOTIDE SEQUENCE [LARGE SCALE GENOMIC DNA]</scope>
    <source>
        <strain evidence="3 4">DSM 27057</strain>
    </source>
</reference>
<sequence length="322" mass="35281">MKLSRREFGLGAALLGMGAPAFAASRRSAAKLQLGVQTYSFRDMLQTPGDMIDKMIAGCRAVGLSSVELFEPTIQPSAFSLDAPWAIVAGKPTEASLYGRPPEGPKPASAQQVREQVRAWRLNTPMSYFAAIGARFRAAGIAVQAFNFGLKEDCTDAEVERGFAMTRALGTRIMTASTTLKMAERTAPFAARHRVILGLHGHSNLHDPNQFATPESFEKGLAMSPFYRINFDIGHFVAAGFDAPAFLEKHHEKIVSIHLKDRKLHEGANTVFGQGDTPIRDVVRMIARHGWAIPAMLEYEYAGADSVTELRRMKDYVRAALA</sequence>
<keyword evidence="1" id="KW-0732">Signal</keyword>
<protein>
    <submittedName>
        <fullName evidence="3">Sugar phosphate isomerase/epimerase</fullName>
    </submittedName>
</protein>
<gene>
    <name evidence="3" type="ORF">GGR38_000634</name>
</gene>
<dbReference type="RefSeq" id="WP_183622565.1">
    <property type="nucleotide sequence ID" value="NZ_JACIDX010000002.1"/>
</dbReference>
<dbReference type="Proteomes" id="UP000548867">
    <property type="component" value="Unassembled WGS sequence"/>
</dbReference>
<evidence type="ECO:0000259" key="2">
    <source>
        <dbReference type="Pfam" id="PF01261"/>
    </source>
</evidence>
<dbReference type="GO" id="GO:0016853">
    <property type="term" value="F:isomerase activity"/>
    <property type="evidence" value="ECO:0007669"/>
    <property type="project" value="UniProtKB-KW"/>
</dbReference>
<evidence type="ECO:0000256" key="1">
    <source>
        <dbReference type="SAM" id="SignalP"/>
    </source>
</evidence>
<dbReference type="PANTHER" id="PTHR12110:SF53">
    <property type="entry name" value="BLR5974 PROTEIN"/>
    <property type="match status" value="1"/>
</dbReference>
<dbReference type="PANTHER" id="PTHR12110">
    <property type="entry name" value="HYDROXYPYRUVATE ISOMERASE"/>
    <property type="match status" value="1"/>
</dbReference>
<feature type="domain" description="Xylose isomerase-like TIM barrel" evidence="2">
    <location>
        <begin position="184"/>
        <end position="313"/>
    </location>
</feature>
<dbReference type="InterPro" id="IPR036237">
    <property type="entry name" value="Xyl_isomerase-like_sf"/>
</dbReference>
<feature type="chain" id="PRO_5030524839" evidence="1">
    <location>
        <begin position="24"/>
        <end position="322"/>
    </location>
</feature>
<dbReference type="InterPro" id="IPR013022">
    <property type="entry name" value="Xyl_isomerase-like_TIM-brl"/>
</dbReference>
<dbReference type="SUPFAM" id="SSF51658">
    <property type="entry name" value="Xylose isomerase-like"/>
    <property type="match status" value="1"/>
</dbReference>
<feature type="signal peptide" evidence="1">
    <location>
        <begin position="1"/>
        <end position="23"/>
    </location>
</feature>
<accession>A0A7W6CLK6</accession>